<protein>
    <submittedName>
        <fullName evidence="1">Uncharacterized protein</fullName>
    </submittedName>
</protein>
<reference evidence="2" key="1">
    <citation type="journal article" date="2019" name="Int. J. Syst. Evol. Microbiol.">
        <title>The Global Catalogue of Microorganisms (GCM) 10K type strain sequencing project: providing services to taxonomists for standard genome sequencing and annotation.</title>
        <authorList>
            <consortium name="The Broad Institute Genomics Platform"/>
            <consortium name="The Broad Institute Genome Sequencing Center for Infectious Disease"/>
            <person name="Wu L."/>
            <person name="Ma J."/>
        </authorList>
    </citation>
    <scope>NUCLEOTIDE SEQUENCE [LARGE SCALE GENOMIC DNA]</scope>
    <source>
        <strain evidence="2">CGMCC 1.15474</strain>
    </source>
</reference>
<organism evidence="1 2">
    <name type="scientific">Metabacillus endolithicus</name>
    <dbReference type="NCBI Taxonomy" id="1535204"/>
    <lineage>
        <taxon>Bacteria</taxon>
        <taxon>Bacillati</taxon>
        <taxon>Bacillota</taxon>
        <taxon>Bacilli</taxon>
        <taxon>Bacillales</taxon>
        <taxon>Bacillaceae</taxon>
        <taxon>Metabacillus</taxon>
    </lineage>
</organism>
<sequence>MGYILPIQQDTYTQYANRSISVQQHYSQILPTSAIKLNRNNAQENSQQQQKFADILEEKLKKNKYSSTFTGKGKLFNEYV</sequence>
<keyword evidence="2" id="KW-1185">Reference proteome</keyword>
<evidence type="ECO:0000313" key="1">
    <source>
        <dbReference type="EMBL" id="MFD2215443.1"/>
    </source>
</evidence>
<comment type="caution">
    <text evidence="1">The sequence shown here is derived from an EMBL/GenBank/DDBJ whole genome shotgun (WGS) entry which is preliminary data.</text>
</comment>
<accession>A0ABW5BZ44</accession>
<proteinExistence type="predicted"/>
<name>A0ABW5BZ44_9BACI</name>
<dbReference type="EMBL" id="JBHUIK010000004">
    <property type="protein sequence ID" value="MFD2215443.1"/>
    <property type="molecule type" value="Genomic_DNA"/>
</dbReference>
<gene>
    <name evidence="1" type="ORF">ACFSKK_17270</name>
</gene>
<dbReference type="RefSeq" id="WP_247340088.1">
    <property type="nucleotide sequence ID" value="NZ_CP095550.1"/>
</dbReference>
<dbReference type="Proteomes" id="UP001597318">
    <property type="component" value="Unassembled WGS sequence"/>
</dbReference>
<evidence type="ECO:0000313" key="2">
    <source>
        <dbReference type="Proteomes" id="UP001597318"/>
    </source>
</evidence>